<comment type="caution">
    <text evidence="1">The sequence shown here is derived from an EMBL/GenBank/DDBJ whole genome shotgun (WGS) entry which is preliminary data.</text>
</comment>
<evidence type="ECO:0000313" key="2">
    <source>
        <dbReference type="Proteomes" id="UP001055811"/>
    </source>
</evidence>
<name>A0ACB9F4W2_CICIN</name>
<sequence length="95" mass="10641">MTPWVRFHFQNKSQADGWTVGDDILTSELFNNKMLSFSLPDGSLMQITKVFPLDGVFDNPEDVLEDEVAELVKKDFGSIDILVHSLANGLEVCHS</sequence>
<proteinExistence type="predicted"/>
<reference evidence="2" key="1">
    <citation type="journal article" date="2022" name="Mol. Ecol. Resour.">
        <title>The genomes of chicory, endive, great burdock and yacon provide insights into Asteraceae palaeo-polyploidization history and plant inulin production.</title>
        <authorList>
            <person name="Fan W."/>
            <person name="Wang S."/>
            <person name="Wang H."/>
            <person name="Wang A."/>
            <person name="Jiang F."/>
            <person name="Liu H."/>
            <person name="Zhao H."/>
            <person name="Xu D."/>
            <person name="Zhang Y."/>
        </authorList>
    </citation>
    <scope>NUCLEOTIDE SEQUENCE [LARGE SCALE GENOMIC DNA]</scope>
    <source>
        <strain evidence="2">cv. Punajuju</strain>
    </source>
</reference>
<dbReference type="Proteomes" id="UP001055811">
    <property type="component" value="Linkage Group LG03"/>
</dbReference>
<evidence type="ECO:0000313" key="1">
    <source>
        <dbReference type="EMBL" id="KAI3766329.1"/>
    </source>
</evidence>
<protein>
    <submittedName>
        <fullName evidence="1">Uncharacterized protein</fullName>
    </submittedName>
</protein>
<gene>
    <name evidence="1" type="ORF">L2E82_16383</name>
</gene>
<dbReference type="EMBL" id="CM042011">
    <property type="protein sequence ID" value="KAI3766329.1"/>
    <property type="molecule type" value="Genomic_DNA"/>
</dbReference>
<organism evidence="1 2">
    <name type="scientific">Cichorium intybus</name>
    <name type="common">Chicory</name>
    <dbReference type="NCBI Taxonomy" id="13427"/>
    <lineage>
        <taxon>Eukaryota</taxon>
        <taxon>Viridiplantae</taxon>
        <taxon>Streptophyta</taxon>
        <taxon>Embryophyta</taxon>
        <taxon>Tracheophyta</taxon>
        <taxon>Spermatophyta</taxon>
        <taxon>Magnoliopsida</taxon>
        <taxon>eudicotyledons</taxon>
        <taxon>Gunneridae</taxon>
        <taxon>Pentapetalae</taxon>
        <taxon>asterids</taxon>
        <taxon>campanulids</taxon>
        <taxon>Asterales</taxon>
        <taxon>Asteraceae</taxon>
        <taxon>Cichorioideae</taxon>
        <taxon>Cichorieae</taxon>
        <taxon>Cichoriinae</taxon>
        <taxon>Cichorium</taxon>
    </lineage>
</organism>
<reference evidence="1 2" key="2">
    <citation type="journal article" date="2022" name="Mol. Ecol. Resour.">
        <title>The genomes of chicory, endive, great burdock and yacon provide insights into Asteraceae paleo-polyploidization history and plant inulin production.</title>
        <authorList>
            <person name="Fan W."/>
            <person name="Wang S."/>
            <person name="Wang H."/>
            <person name="Wang A."/>
            <person name="Jiang F."/>
            <person name="Liu H."/>
            <person name="Zhao H."/>
            <person name="Xu D."/>
            <person name="Zhang Y."/>
        </authorList>
    </citation>
    <scope>NUCLEOTIDE SEQUENCE [LARGE SCALE GENOMIC DNA]</scope>
    <source>
        <strain evidence="2">cv. Punajuju</strain>
        <tissue evidence="1">Leaves</tissue>
    </source>
</reference>
<accession>A0ACB9F4W2</accession>
<keyword evidence="2" id="KW-1185">Reference proteome</keyword>